<evidence type="ECO:0000313" key="2">
    <source>
        <dbReference type="Proteomes" id="UP000202420"/>
    </source>
</evidence>
<sequence>MTERFYEFLAENRGLVEIDAVIDPICDPKSGLRRAKPKHGGALNVLHGVCMIDACQLLVVGNRGDHEQARRDHNYWYSYQCVYFICQTSIYVRSATISRISRSSWRISERDMKLWLICPRTNSSSMNGALAFAVRHHHEPRTFGNPKIDAYSRNRSFSAPGGAS</sequence>
<dbReference type="Proteomes" id="UP000202420">
    <property type="component" value="Segment"/>
</dbReference>
<evidence type="ECO:0000313" key="1">
    <source>
        <dbReference type="EMBL" id="ABT16846.1"/>
    </source>
</evidence>
<dbReference type="EMBL" id="EF101928">
    <property type="protein sequence ID" value="ABT16846.1"/>
    <property type="molecule type" value="Genomic_DNA"/>
</dbReference>
<proteinExistence type="predicted"/>
<reference evidence="1 2" key="1">
    <citation type="submission" date="2006-09" db="EMBL/GenBank/DDBJ databases">
        <title>Sequence and annotation of the 288-kb ATCV-1 virus that infects an endosymbiotic Chlorella strain of the heliozoon Acanthocystis turfacea.</title>
        <authorList>
            <person name="Fitzgerald L.A."/>
            <person name="Graves M.V."/>
            <person name="Li X."/>
            <person name="Pfitzner A.J.P."/>
            <person name="Hartigan J."/>
            <person name="Van Etten J.L."/>
        </authorList>
    </citation>
    <scope>NUCLEOTIDE SEQUENCE [LARGE SCALE GENOMIC DNA]</scope>
    <source>
        <strain evidence="1 2">ATCV-1</strain>
    </source>
</reference>
<dbReference type="KEGG" id="vg:5470274"/>
<dbReference type="OrthoDB" id="39482at10239"/>
<gene>
    <name evidence="1" type="primary">z712R</name>
    <name evidence="1" type="ORF">ATCV1_z712R</name>
</gene>
<keyword evidence="2" id="KW-1185">Reference proteome</keyword>
<organism evidence="1 2">
    <name type="scientific">Chlorovirus heliozoae</name>
    <dbReference type="NCBI Taxonomy" id="322019"/>
    <lineage>
        <taxon>Viruses</taxon>
        <taxon>Varidnaviria</taxon>
        <taxon>Bamfordvirae</taxon>
        <taxon>Nucleocytoviricota</taxon>
        <taxon>Megaviricetes</taxon>
        <taxon>Algavirales</taxon>
        <taxon>Phycodnaviridae</taxon>
        <taxon>Chlorovirus</taxon>
    </lineage>
</organism>
<dbReference type="RefSeq" id="YP_001427193.1">
    <property type="nucleotide sequence ID" value="NC_008724.1"/>
</dbReference>
<protein>
    <submittedName>
        <fullName evidence="1">Uncharacterized protein z712R</fullName>
    </submittedName>
</protein>
<accession>A7K9X2</accession>
<name>A7K9X2_9PHYC</name>
<dbReference type="GeneID" id="5470274"/>